<dbReference type="KEGG" id="dalk:DSCA_57890"/>
<organism evidence="1 2">
    <name type="scientific">Desulfosarcina alkanivorans</name>
    <dbReference type="NCBI Taxonomy" id="571177"/>
    <lineage>
        <taxon>Bacteria</taxon>
        <taxon>Pseudomonadati</taxon>
        <taxon>Thermodesulfobacteriota</taxon>
        <taxon>Desulfobacteria</taxon>
        <taxon>Desulfobacterales</taxon>
        <taxon>Desulfosarcinaceae</taxon>
        <taxon>Desulfosarcina</taxon>
    </lineage>
</organism>
<protein>
    <recommendedName>
        <fullName evidence="3">Lipoprotein</fullName>
    </recommendedName>
</protein>
<dbReference type="Gene3D" id="3.40.50.10610">
    <property type="entry name" value="ABC-type transport auxiliary lipoprotein component"/>
    <property type="match status" value="1"/>
</dbReference>
<proteinExistence type="predicted"/>
<dbReference type="OrthoDB" id="5449868at2"/>
<gene>
    <name evidence="1" type="ORF">DSCA_57890</name>
</gene>
<evidence type="ECO:0000313" key="2">
    <source>
        <dbReference type="Proteomes" id="UP000427906"/>
    </source>
</evidence>
<evidence type="ECO:0008006" key="3">
    <source>
        <dbReference type="Google" id="ProtNLM"/>
    </source>
</evidence>
<dbReference type="Proteomes" id="UP000427906">
    <property type="component" value="Chromosome"/>
</dbReference>
<dbReference type="AlphaFoldDB" id="A0A5K7YV12"/>
<dbReference type="RefSeq" id="WP_155319637.1">
    <property type="nucleotide sequence ID" value="NZ_AP021874.1"/>
</dbReference>
<dbReference type="EMBL" id="AP021874">
    <property type="protein sequence ID" value="BBO71859.1"/>
    <property type="molecule type" value="Genomic_DNA"/>
</dbReference>
<keyword evidence="2" id="KW-1185">Reference proteome</keyword>
<evidence type="ECO:0000313" key="1">
    <source>
        <dbReference type="EMBL" id="BBO71859.1"/>
    </source>
</evidence>
<accession>A0A5K7YV12</accession>
<name>A0A5K7YV12_9BACT</name>
<sequence length="230" mass="24785">MNQNIVGIVVLAMGLLLSGLHPDRCGAQTQAASTGPAAIKVEKIALMPFLTGKLESSDQPIARPLSTPFSKIRVENQGLKEGADLILTRIVNDHLKKRFQERLITPAQVANAQRDGFGDAAPDTPRKRAVRWGEAMGVDVVMVGTVWRYREKGALTDVPDSPASVGFALYLIDVKTGARVWRGNFDGTQKALTDDILGGLKAAGMGLRWLSADELAGYGVKSVLRKLPLK</sequence>
<reference evidence="1 2" key="1">
    <citation type="submission" date="2019-11" db="EMBL/GenBank/DDBJ databases">
        <title>Comparative genomics of hydrocarbon-degrading Desulfosarcina strains.</title>
        <authorList>
            <person name="Watanabe M."/>
            <person name="Kojima H."/>
            <person name="Fukui M."/>
        </authorList>
    </citation>
    <scope>NUCLEOTIDE SEQUENCE [LARGE SCALE GENOMIC DNA]</scope>
    <source>
        <strain evidence="1 2">PL12</strain>
    </source>
</reference>